<dbReference type="AlphaFoldDB" id="A0A6N3JVE0"/>
<gene>
    <name evidence="1" type="ORF">DVH21_05520</name>
</gene>
<dbReference type="EMBL" id="CP031263">
    <property type="protein sequence ID" value="AXH89440.1"/>
    <property type="molecule type" value="Genomic_DNA"/>
</dbReference>
<proteinExistence type="predicted"/>
<sequence length="188" mass="20784">MTNEHAYSTNDPTIVNAYRQALADRAEMGKKIAADVKALGAGPRVFVRDSGFSGISRSITAIEQQGDHIPDGWRVVRGNLEPRRGKPGEAARQWLAEHQPVDVRAVMEKHGLPRSCWLPRAQEFGWSISRPALFEHDGEVWACYAVEPGTSDSGFDTEKCTWTPRKLSEFHAAREAAEEAEKSAGVAR</sequence>
<protein>
    <submittedName>
        <fullName evidence="1">Uncharacterized protein</fullName>
    </submittedName>
</protein>
<evidence type="ECO:0000313" key="1">
    <source>
        <dbReference type="EMBL" id="AXH89440.1"/>
    </source>
</evidence>
<organism evidence="1 2">
    <name type="scientific">Micromonospora aurantiaca</name>
    <name type="common">nom. illeg.</name>
    <dbReference type="NCBI Taxonomy" id="47850"/>
    <lineage>
        <taxon>Bacteria</taxon>
        <taxon>Bacillati</taxon>
        <taxon>Actinomycetota</taxon>
        <taxon>Actinomycetes</taxon>
        <taxon>Micromonosporales</taxon>
        <taxon>Micromonosporaceae</taxon>
        <taxon>Micromonospora</taxon>
    </lineage>
</organism>
<reference evidence="1 2" key="2">
    <citation type="submission" date="2018-08" db="EMBL/GenBank/DDBJ databases">
        <title>Streptomyces kandeliansis sp. nov., an endophytic bacterium isolated from mangrove plant.</title>
        <authorList>
            <person name="Wang R."/>
        </authorList>
    </citation>
    <scope>NUCLEOTIDE SEQUENCE [LARGE SCALE GENOMIC DNA]</scope>
    <source>
        <strain evidence="2">H14(2018)</strain>
    </source>
</reference>
<dbReference type="Proteomes" id="UP000253958">
    <property type="component" value="Chromosome"/>
</dbReference>
<name>A0A6N3JVE0_9ACTN</name>
<dbReference type="RefSeq" id="WP_114918994.1">
    <property type="nucleotide sequence ID" value="NZ_CP031263.1"/>
</dbReference>
<reference evidence="1 2" key="1">
    <citation type="submission" date="2018-07" db="EMBL/GenBank/DDBJ databases">
        <authorList>
            <person name="Ye Y."/>
        </authorList>
    </citation>
    <scope>NUCLEOTIDE SEQUENCE [LARGE SCALE GENOMIC DNA]</scope>
    <source>
        <strain evidence="2">H14(2018)</strain>
    </source>
</reference>
<evidence type="ECO:0000313" key="2">
    <source>
        <dbReference type="Proteomes" id="UP000253958"/>
    </source>
</evidence>
<accession>A0A6N3JVE0</accession>